<keyword evidence="3" id="KW-0645">Protease</keyword>
<evidence type="ECO:0000313" key="7">
    <source>
        <dbReference type="EMBL" id="CAH8359493.1"/>
    </source>
</evidence>
<dbReference type="GO" id="GO:0005576">
    <property type="term" value="C:extracellular region"/>
    <property type="evidence" value="ECO:0007669"/>
    <property type="project" value="UniProtKB-SubCell"/>
</dbReference>
<keyword evidence="8" id="KW-1185">Reference proteome</keyword>
<evidence type="ECO:0000256" key="3">
    <source>
        <dbReference type="ARBA" id="ARBA00022670"/>
    </source>
</evidence>
<feature type="chain" id="PRO_5044806749" description="Peptidase A1 domain-containing protein" evidence="5">
    <location>
        <begin position="25"/>
        <end position="393"/>
    </location>
</feature>
<keyword evidence="4" id="KW-0378">Hydrolase</keyword>
<dbReference type="AlphaFoldDB" id="A0ABC8KK36"/>
<dbReference type="PANTHER" id="PTHR47967:SF110">
    <property type="entry name" value="PEPTIDASE A1 DOMAIN-CONTAINING PROTEIN"/>
    <property type="match status" value="1"/>
</dbReference>
<dbReference type="InterPro" id="IPR034161">
    <property type="entry name" value="Pepsin-like_plant"/>
</dbReference>
<proteinExistence type="predicted"/>
<evidence type="ECO:0000256" key="5">
    <source>
        <dbReference type="SAM" id="SignalP"/>
    </source>
</evidence>
<gene>
    <name evidence="7" type="ORF">ERUC_LOCUS25249</name>
</gene>
<dbReference type="GO" id="GO:0006508">
    <property type="term" value="P:proteolysis"/>
    <property type="evidence" value="ECO:0007669"/>
    <property type="project" value="UniProtKB-KW"/>
</dbReference>
<comment type="caution">
    <text evidence="7">The sequence shown here is derived from an EMBL/GenBank/DDBJ whole genome shotgun (WGS) entry which is preliminary data.</text>
</comment>
<dbReference type="SUPFAM" id="SSF50630">
    <property type="entry name" value="Acid proteases"/>
    <property type="match status" value="1"/>
</dbReference>
<dbReference type="PROSITE" id="PS51767">
    <property type="entry name" value="PEPTIDASE_A1"/>
    <property type="match status" value="1"/>
</dbReference>
<dbReference type="Pfam" id="PF00026">
    <property type="entry name" value="Asp"/>
    <property type="match status" value="1"/>
</dbReference>
<dbReference type="FunFam" id="2.40.70.10:FF:000050">
    <property type="entry name" value="Aspartic proteinase CDR1"/>
    <property type="match status" value="1"/>
</dbReference>
<dbReference type="Gene3D" id="2.40.70.10">
    <property type="entry name" value="Acid Proteases"/>
    <property type="match status" value="2"/>
</dbReference>
<protein>
    <recommendedName>
        <fullName evidence="6">Peptidase A1 domain-containing protein</fullName>
    </recommendedName>
</protein>
<keyword evidence="2" id="KW-0964">Secreted</keyword>
<comment type="subcellular location">
    <subcellularLocation>
        <location evidence="1">Secreted</location>
    </subcellularLocation>
</comment>
<feature type="domain" description="Peptidase A1" evidence="6">
    <location>
        <begin position="66"/>
        <end position="384"/>
    </location>
</feature>
<feature type="signal peptide" evidence="5">
    <location>
        <begin position="1"/>
        <end position="24"/>
    </location>
</feature>
<accession>A0ABC8KK36</accession>
<dbReference type="CDD" id="cd05476">
    <property type="entry name" value="pepsin_A_like_plant"/>
    <property type="match status" value="1"/>
</dbReference>
<dbReference type="PANTHER" id="PTHR47967">
    <property type="entry name" value="OS07G0603500 PROTEIN-RELATED"/>
    <property type="match status" value="1"/>
</dbReference>
<evidence type="ECO:0000259" key="6">
    <source>
        <dbReference type="PROSITE" id="PS51767"/>
    </source>
</evidence>
<dbReference type="InterPro" id="IPR051708">
    <property type="entry name" value="Plant_Aspart_Prot_A1"/>
</dbReference>
<dbReference type="EMBL" id="CAKOAT010264044">
    <property type="protein sequence ID" value="CAH8359493.1"/>
    <property type="molecule type" value="Genomic_DNA"/>
</dbReference>
<evidence type="ECO:0000256" key="2">
    <source>
        <dbReference type="ARBA" id="ARBA00022525"/>
    </source>
</evidence>
<name>A0ABC8KK36_ERUVS</name>
<dbReference type="PROSITE" id="PS00141">
    <property type="entry name" value="ASP_PROTEASE"/>
    <property type="match status" value="1"/>
</dbReference>
<evidence type="ECO:0000256" key="4">
    <source>
        <dbReference type="ARBA" id="ARBA00022801"/>
    </source>
</evidence>
<keyword evidence="5" id="KW-0732">Signal</keyword>
<organism evidence="7 8">
    <name type="scientific">Eruca vesicaria subsp. sativa</name>
    <name type="common">Garden rocket</name>
    <name type="synonym">Eruca sativa</name>
    <dbReference type="NCBI Taxonomy" id="29727"/>
    <lineage>
        <taxon>Eukaryota</taxon>
        <taxon>Viridiplantae</taxon>
        <taxon>Streptophyta</taxon>
        <taxon>Embryophyta</taxon>
        <taxon>Tracheophyta</taxon>
        <taxon>Spermatophyta</taxon>
        <taxon>Magnoliopsida</taxon>
        <taxon>eudicotyledons</taxon>
        <taxon>Gunneridae</taxon>
        <taxon>Pentapetalae</taxon>
        <taxon>rosids</taxon>
        <taxon>malvids</taxon>
        <taxon>Brassicales</taxon>
        <taxon>Brassicaceae</taxon>
        <taxon>Brassiceae</taxon>
        <taxon>Eruca</taxon>
    </lineage>
</organism>
<dbReference type="InterPro" id="IPR033121">
    <property type="entry name" value="PEPTIDASE_A1"/>
</dbReference>
<dbReference type="InterPro" id="IPR001969">
    <property type="entry name" value="Aspartic_peptidase_AS"/>
</dbReference>
<evidence type="ECO:0000256" key="1">
    <source>
        <dbReference type="ARBA" id="ARBA00004613"/>
    </source>
</evidence>
<reference evidence="7 8" key="1">
    <citation type="submission" date="2022-03" db="EMBL/GenBank/DDBJ databases">
        <authorList>
            <person name="Macdonald S."/>
            <person name="Ahmed S."/>
            <person name="Newling K."/>
        </authorList>
    </citation>
    <scope>NUCLEOTIDE SEQUENCE [LARGE SCALE GENOMIC DNA]</scope>
</reference>
<sequence length="393" mass="42927">MMSTAATLFIQIITFFLFSATVSSSSTPSGGGFSIDLYQRRSSSRISNTQIRSSPYADTVFEKSVYLMKLQIGTPPIEIEAILDTGSQITWTNCFPCNDCIKPLFDPSKSSTYKNKICDGGSPCPFEINYEDRTYSRGTYATETIRIKSTSGKPYVMPGTTIGCSHNSSADFKKPYKPSGVVGLNWGSLSLVSQMGEDMLGLMSYCFSPKGTSKLNFGSNAIVSGDGTVVANMYRKKEAPDYYFLNLDAVSVGKTRIQTLGTPFHASKGNIIIDSGTTVTYLPESYCKKVRIAVEKVVKAERVASSEKDLCYKTNNMDLFPVITMHFQGGADLVMDKYNTFMTSGGEITCLIIISGTSTPIFGNRAQNNFLVGYDPSSQLVSFKPTNCSALWS</sequence>
<dbReference type="GO" id="GO:0008233">
    <property type="term" value="F:peptidase activity"/>
    <property type="evidence" value="ECO:0007669"/>
    <property type="project" value="UniProtKB-KW"/>
</dbReference>
<evidence type="ECO:0000313" key="8">
    <source>
        <dbReference type="Proteomes" id="UP001642260"/>
    </source>
</evidence>
<dbReference type="InterPro" id="IPR021109">
    <property type="entry name" value="Peptidase_aspartic_dom_sf"/>
</dbReference>
<dbReference type="Proteomes" id="UP001642260">
    <property type="component" value="Unassembled WGS sequence"/>
</dbReference>